<feature type="chain" id="PRO_5012048138" description="Alginate export domain-containing protein" evidence="1">
    <location>
        <begin position="21"/>
        <end position="392"/>
    </location>
</feature>
<evidence type="ECO:0000313" key="3">
    <source>
        <dbReference type="Proteomes" id="UP000184050"/>
    </source>
</evidence>
<proteinExistence type="predicted"/>
<keyword evidence="3" id="KW-1185">Reference proteome</keyword>
<keyword evidence="1" id="KW-0732">Signal</keyword>
<evidence type="ECO:0008006" key="4">
    <source>
        <dbReference type="Google" id="ProtNLM"/>
    </source>
</evidence>
<feature type="signal peptide" evidence="1">
    <location>
        <begin position="1"/>
        <end position="20"/>
    </location>
</feature>
<protein>
    <recommendedName>
        <fullName evidence="4">Alginate export domain-containing protein</fullName>
    </recommendedName>
</protein>
<dbReference type="RefSeq" id="WP_073173926.1">
    <property type="nucleotide sequence ID" value="NZ_FQZE01000054.1"/>
</dbReference>
<reference evidence="2 3" key="1">
    <citation type="submission" date="2016-11" db="EMBL/GenBank/DDBJ databases">
        <authorList>
            <person name="Jaros S."/>
            <person name="Januszkiewicz K."/>
            <person name="Wedrychowicz H."/>
        </authorList>
    </citation>
    <scope>NUCLEOTIDE SEQUENCE [LARGE SCALE GENOMIC DNA]</scope>
    <source>
        <strain evidence="2 3">DSM 27063</strain>
    </source>
</reference>
<accession>A0A1M6P8E5</accession>
<evidence type="ECO:0000256" key="1">
    <source>
        <dbReference type="SAM" id="SignalP"/>
    </source>
</evidence>
<gene>
    <name evidence="2" type="ORF">SAMN05444280_1543</name>
</gene>
<dbReference type="STRING" id="1168035.SAMN05444280_1543"/>
<evidence type="ECO:0000313" key="2">
    <source>
        <dbReference type="EMBL" id="SHK04193.1"/>
    </source>
</evidence>
<organism evidence="2 3">
    <name type="scientific">Tangfeifania diversioriginum</name>
    <dbReference type="NCBI Taxonomy" id="1168035"/>
    <lineage>
        <taxon>Bacteria</taxon>
        <taxon>Pseudomonadati</taxon>
        <taxon>Bacteroidota</taxon>
        <taxon>Bacteroidia</taxon>
        <taxon>Marinilabiliales</taxon>
        <taxon>Prolixibacteraceae</taxon>
        <taxon>Tangfeifania</taxon>
    </lineage>
</organism>
<dbReference type="OrthoDB" id="5383458at2"/>
<dbReference type="AlphaFoldDB" id="A0A1M6P8E5"/>
<dbReference type="EMBL" id="FQZE01000054">
    <property type="protein sequence ID" value="SHK04193.1"/>
    <property type="molecule type" value="Genomic_DNA"/>
</dbReference>
<dbReference type="Proteomes" id="UP000184050">
    <property type="component" value="Unassembled WGS sequence"/>
</dbReference>
<sequence length="392" mass="44727">MKFAKYIFPVFLFFSLTANAQLKKISFSGYVKDLYMFYKPENPIPGIDTDHLSSNLIHNRLNFRWYATNELTFAAEARNRLFSGQLVREFPLYKKFVDTDPGYFDLSHTMASGNSWFLHSMIDRAWVDFTTGKWQITAGRQRVNWGINLVWNPNDIFNTFDYFDFDYEERPGSDALKIKYYTGVTSSAELVYKIEKNDLEDKTESTVAGRYRFSKYRYDFQFIGGRMPKDYVLGGGWMGDIKGGGFRGEVSWFIPHEENNDNEEALVATVSGDYTFKNSLYVHAAVLYNSLGVTGKAGAREFFDQNISAKRLSPARCNLFGQLSYPFTPLFSGSFSGMLNPSDGSAYLGPSFTYSLGNNLELMATGQLFFGEEGTEYGELGKALYGRLKWSF</sequence>
<name>A0A1M6P8E5_9BACT</name>